<dbReference type="SFLD" id="SFLDS00019">
    <property type="entry name" value="Glutathione_Transferase_(cytos"/>
    <property type="match status" value="1"/>
</dbReference>
<dbReference type="EMBL" id="CXSU01000011">
    <property type="protein sequence ID" value="CTQ49394.1"/>
    <property type="molecule type" value="Genomic_DNA"/>
</dbReference>
<name>A0A0M6YHJ4_9RHOB</name>
<dbReference type="PANTHER" id="PTHR44051">
    <property type="entry name" value="GLUTATHIONE S-TRANSFERASE-RELATED"/>
    <property type="match status" value="1"/>
</dbReference>
<dbReference type="GO" id="GO:0004364">
    <property type="term" value="F:glutathione transferase activity"/>
    <property type="evidence" value="ECO:0007669"/>
    <property type="project" value="UniProtKB-EC"/>
</dbReference>
<dbReference type="Proteomes" id="UP000049222">
    <property type="component" value="Unassembled WGS sequence"/>
</dbReference>
<dbReference type="Pfam" id="PF13417">
    <property type="entry name" value="GST_N_3"/>
    <property type="match status" value="1"/>
</dbReference>
<dbReference type="Gene3D" id="3.40.30.10">
    <property type="entry name" value="Glutaredoxin"/>
    <property type="match status" value="1"/>
</dbReference>
<proteinExistence type="predicted"/>
<accession>A0A0M6YHJ4</accession>
<dbReference type="InterPro" id="IPR036249">
    <property type="entry name" value="Thioredoxin-like_sf"/>
</dbReference>
<dbReference type="STRING" id="420998.JDO7802_01407"/>
<dbReference type="Gene3D" id="1.20.1050.10">
    <property type="match status" value="1"/>
</dbReference>
<sequence length="207" mass="22866">MAGHGRPGTDCDMYKLYGTTKSRAMRPLWLLEELGLPYALIPTDPRSAEALAVSPQGKIPVLETDEGIILDSVAQMTYLADRHGGFTHPAGTFLRARQDALTNTILETFDAVLWAYGKHSFVLPEEHRIAAVKPSLKWQFGRYSEVMGQMIGDGPYLMGDDPVVPDILLAHCCGWALGRGFDVDATVRDHMNTMRARPAFRRANAHG</sequence>
<dbReference type="InterPro" id="IPR040079">
    <property type="entry name" value="Glutathione_S-Trfase"/>
</dbReference>
<dbReference type="InterPro" id="IPR004045">
    <property type="entry name" value="Glutathione_S-Trfase_N"/>
</dbReference>
<feature type="domain" description="GST N-terminal" evidence="1">
    <location>
        <begin position="11"/>
        <end position="87"/>
    </location>
</feature>
<protein>
    <submittedName>
        <fullName evidence="2">Glutathione S-transferase</fullName>
        <ecNumber evidence="2">2.5.1.18</ecNumber>
    </submittedName>
</protein>
<evidence type="ECO:0000313" key="3">
    <source>
        <dbReference type="Proteomes" id="UP000049222"/>
    </source>
</evidence>
<reference evidence="2 3" key="1">
    <citation type="submission" date="2015-07" db="EMBL/GenBank/DDBJ databases">
        <authorList>
            <person name="Noorani M."/>
        </authorList>
    </citation>
    <scope>NUCLEOTIDE SEQUENCE [LARGE SCALE GENOMIC DNA]</scope>
    <source>
        <strain evidence="2 3">CECT 7802</strain>
    </source>
</reference>
<keyword evidence="3" id="KW-1185">Reference proteome</keyword>
<dbReference type="SUPFAM" id="SSF47616">
    <property type="entry name" value="GST C-terminal domain-like"/>
    <property type="match status" value="1"/>
</dbReference>
<organism evidence="2 3">
    <name type="scientific">Jannaschia donghaensis</name>
    <dbReference type="NCBI Taxonomy" id="420998"/>
    <lineage>
        <taxon>Bacteria</taxon>
        <taxon>Pseudomonadati</taxon>
        <taxon>Pseudomonadota</taxon>
        <taxon>Alphaproteobacteria</taxon>
        <taxon>Rhodobacterales</taxon>
        <taxon>Roseobacteraceae</taxon>
        <taxon>Jannaschia</taxon>
    </lineage>
</organism>
<dbReference type="SUPFAM" id="SSF52833">
    <property type="entry name" value="Thioredoxin-like"/>
    <property type="match status" value="1"/>
</dbReference>
<keyword evidence="2" id="KW-0808">Transferase</keyword>
<gene>
    <name evidence="2" type="primary">gst</name>
    <name evidence="2" type="ORF">JDO7802_01407</name>
</gene>
<dbReference type="AlphaFoldDB" id="A0A0M6YHJ4"/>
<evidence type="ECO:0000259" key="1">
    <source>
        <dbReference type="PROSITE" id="PS50404"/>
    </source>
</evidence>
<dbReference type="PANTHER" id="PTHR44051:SF8">
    <property type="entry name" value="GLUTATHIONE S-TRANSFERASE GSTA"/>
    <property type="match status" value="1"/>
</dbReference>
<dbReference type="EC" id="2.5.1.18" evidence="2"/>
<dbReference type="CDD" id="cd03046">
    <property type="entry name" value="GST_N_GTT1_like"/>
    <property type="match status" value="1"/>
</dbReference>
<evidence type="ECO:0000313" key="2">
    <source>
        <dbReference type="EMBL" id="CTQ49394.1"/>
    </source>
</evidence>
<dbReference type="InterPro" id="IPR036282">
    <property type="entry name" value="Glutathione-S-Trfase_C_sf"/>
</dbReference>
<dbReference type="PROSITE" id="PS50404">
    <property type="entry name" value="GST_NTER"/>
    <property type="match status" value="1"/>
</dbReference>